<dbReference type="GO" id="GO:0006508">
    <property type="term" value="P:proteolysis"/>
    <property type="evidence" value="ECO:0007669"/>
    <property type="project" value="UniProtKB-KW"/>
</dbReference>
<comment type="caution">
    <text evidence="16">The sequence shown here is derived from an EMBL/GenBank/DDBJ whole genome shotgun (WGS) entry which is preliminary data.</text>
</comment>
<evidence type="ECO:0000256" key="5">
    <source>
        <dbReference type="ARBA" id="ARBA00022801"/>
    </source>
</evidence>
<dbReference type="Gene3D" id="2.60.40.2310">
    <property type="match status" value="1"/>
</dbReference>
<sequence>MVATGALFLLLLASFQLISSSFSDQRTYIVHIDKAKTESERWHEQIIDSISEPSYSGTGAAKTQSADSPRPEILYVYESALSGFSVKLSEEQLESLNKVDGFLSATDDELLSLHTTHSPGFLGLNSGEGLWSASNLASDVIIGILDTGVWPEHVSFRDAGMPPVPPRWKGSCESGTNFSAASCNRKLIGARYYLKGYEMIAGKVNESVEFRSPRDRQGHGSHTASTAAGRPVEKASLFGFAKGSAVGMRYTSRLAIYKVCWQFGCASSDILAAMDQAVADGVDVLSLSLGGSSKPFYADNVAIASFGATQKGVFVSCSAGNSGPSSSTVSNAAPWIMTVAASYTDRSFPTKVKLGNGLVFEGASLYSGRATRQLPIVYNTSAGGRAKGVGYCLTGSLDPSLVKGKIVACERGMNSRTAKGEQVKLAGGEGMLLLNSDREKEELFADAHVLPATSLGATAADAVRKYANSSANPTVSISFQGTVYGSPAPAMAAFSSRGPSIVGPDVIKPDVTAPGVNVLAAWPPVVGPSLLKSDHRSVVFNIISGTSMSCPHVSGIAALLRSARGNWSVAAIKSALMTTAYTIDSKRAPITDFGSSSGLADPFTYGSGHVDPGRASDPGLIYDISTDDYLKYLCSLNYTTSQLAIFVGKRSHQTCPANKADAQSGDLNYPSFAVLFNRNARRRPAFTYERTVTNVGTAAGTYRVQVVEPKGVSVTVQPRTLVFKMLGEKLSYKVMFAALKKPSRATTGSTFGSISWSSGKYSVRSPIAVTWG</sequence>
<feature type="chain" id="PRO_5042942767" description="Subtilisin-like protease SBT1.1" evidence="11">
    <location>
        <begin position="21"/>
        <end position="772"/>
    </location>
</feature>
<dbReference type="InterPro" id="IPR023827">
    <property type="entry name" value="Peptidase_S8_Asp-AS"/>
</dbReference>
<keyword evidence="6 9" id="KW-0720">Serine protease</keyword>
<dbReference type="CDD" id="cd04852">
    <property type="entry name" value="Peptidases_S8_3"/>
    <property type="match status" value="1"/>
</dbReference>
<dbReference type="Pfam" id="PF02225">
    <property type="entry name" value="PA"/>
    <property type="match status" value="1"/>
</dbReference>
<dbReference type="PROSITE" id="PS00138">
    <property type="entry name" value="SUBTILASE_SER"/>
    <property type="match status" value="1"/>
</dbReference>
<comment type="subcellular location">
    <subcellularLocation>
        <location evidence="1">Secreted</location>
    </subcellularLocation>
</comment>
<dbReference type="PROSITE" id="PS51892">
    <property type="entry name" value="SUBTILASE"/>
    <property type="match status" value="1"/>
</dbReference>
<dbReference type="GO" id="GO:0005576">
    <property type="term" value="C:extracellular region"/>
    <property type="evidence" value="ECO:0007669"/>
    <property type="project" value="UniProtKB-SubCell"/>
</dbReference>
<dbReference type="CDD" id="cd02120">
    <property type="entry name" value="PA_subtilisin_like"/>
    <property type="match status" value="1"/>
</dbReference>
<evidence type="ECO:0000256" key="4">
    <source>
        <dbReference type="ARBA" id="ARBA00022729"/>
    </source>
</evidence>
<reference evidence="16 17" key="1">
    <citation type="journal article" date="2023" name="Hortic Res">
        <title>Pangenome of water caltrop reveals structural variations and asymmetric subgenome divergence after allopolyploidization.</title>
        <authorList>
            <person name="Zhang X."/>
            <person name="Chen Y."/>
            <person name="Wang L."/>
            <person name="Yuan Y."/>
            <person name="Fang M."/>
            <person name="Shi L."/>
            <person name="Lu R."/>
            <person name="Comes H.P."/>
            <person name="Ma Y."/>
            <person name="Chen Y."/>
            <person name="Huang G."/>
            <person name="Zhou Y."/>
            <person name="Zheng Z."/>
            <person name="Qiu Y."/>
        </authorList>
    </citation>
    <scope>NUCLEOTIDE SEQUENCE [LARGE SCALE GENOMIC DNA]</scope>
    <source>
        <tissue evidence="16">Roots</tissue>
    </source>
</reference>
<evidence type="ECO:0000256" key="3">
    <source>
        <dbReference type="ARBA" id="ARBA00022670"/>
    </source>
</evidence>
<gene>
    <name evidence="16" type="ORF">SAY87_021086</name>
</gene>
<dbReference type="InterPro" id="IPR003137">
    <property type="entry name" value="PA_domain"/>
</dbReference>
<feature type="active site" description="Charge relay system" evidence="8 9">
    <location>
        <position position="146"/>
    </location>
</feature>
<feature type="active site" description="Charge relay system" evidence="8 9">
    <location>
        <position position="219"/>
    </location>
</feature>
<dbReference type="PANTHER" id="PTHR10795">
    <property type="entry name" value="PROPROTEIN CONVERTASE SUBTILISIN/KEXIN"/>
    <property type="match status" value="1"/>
</dbReference>
<evidence type="ECO:0000256" key="11">
    <source>
        <dbReference type="SAM" id="SignalP"/>
    </source>
</evidence>
<evidence type="ECO:0000256" key="7">
    <source>
        <dbReference type="ARBA" id="ARBA00023180"/>
    </source>
</evidence>
<dbReference type="Proteomes" id="UP001345219">
    <property type="component" value="Chromosome 16"/>
</dbReference>
<dbReference type="InterPro" id="IPR000209">
    <property type="entry name" value="Peptidase_S8/S53_dom"/>
</dbReference>
<dbReference type="Pfam" id="PF00082">
    <property type="entry name" value="Peptidase_S8"/>
    <property type="match status" value="1"/>
</dbReference>
<dbReference type="AlphaFoldDB" id="A0AAN7JWN1"/>
<evidence type="ECO:0000256" key="2">
    <source>
        <dbReference type="ARBA" id="ARBA00011073"/>
    </source>
</evidence>
<dbReference type="Pfam" id="PF05922">
    <property type="entry name" value="Inhibitor_I9"/>
    <property type="match status" value="1"/>
</dbReference>
<evidence type="ECO:0000313" key="17">
    <source>
        <dbReference type="Proteomes" id="UP001345219"/>
    </source>
</evidence>
<evidence type="ECO:0000259" key="12">
    <source>
        <dbReference type="Pfam" id="PF00082"/>
    </source>
</evidence>
<evidence type="ECO:0000259" key="13">
    <source>
        <dbReference type="Pfam" id="PF02225"/>
    </source>
</evidence>
<keyword evidence="7" id="KW-0325">Glycoprotein</keyword>
<evidence type="ECO:0000256" key="9">
    <source>
        <dbReference type="PROSITE-ProRule" id="PRU01240"/>
    </source>
</evidence>
<dbReference type="SUPFAM" id="SSF52743">
    <property type="entry name" value="Subtilisin-like"/>
    <property type="match status" value="1"/>
</dbReference>
<dbReference type="Gene3D" id="3.50.30.30">
    <property type="match status" value="1"/>
</dbReference>
<proteinExistence type="inferred from homology"/>
<keyword evidence="5 9" id="KW-0378">Hydrolase</keyword>
<dbReference type="PROSITE" id="PS00136">
    <property type="entry name" value="SUBTILASE_ASP"/>
    <property type="match status" value="1"/>
</dbReference>
<evidence type="ECO:0000256" key="1">
    <source>
        <dbReference type="ARBA" id="ARBA00004613"/>
    </source>
</evidence>
<evidence type="ECO:0000313" key="16">
    <source>
        <dbReference type="EMBL" id="KAK4752288.1"/>
    </source>
</evidence>
<evidence type="ECO:0008006" key="18">
    <source>
        <dbReference type="Google" id="ProtNLM"/>
    </source>
</evidence>
<dbReference type="Pfam" id="PF17766">
    <property type="entry name" value="fn3_6"/>
    <property type="match status" value="1"/>
</dbReference>
<dbReference type="InterPro" id="IPR023828">
    <property type="entry name" value="Peptidase_S8_Ser-AS"/>
</dbReference>
<name>A0AAN7JWN1_9MYRT</name>
<feature type="signal peptide" evidence="11">
    <location>
        <begin position="1"/>
        <end position="20"/>
    </location>
</feature>
<keyword evidence="3 9" id="KW-0645">Protease</keyword>
<dbReference type="InterPro" id="IPR041469">
    <property type="entry name" value="Subtilisin-like_FN3"/>
</dbReference>
<dbReference type="FunFam" id="3.40.50.200:FF:000006">
    <property type="entry name" value="Subtilisin-like protease SBT1.5"/>
    <property type="match status" value="1"/>
</dbReference>
<dbReference type="InterPro" id="IPR015500">
    <property type="entry name" value="Peptidase_S8_subtilisin-rel"/>
</dbReference>
<dbReference type="GO" id="GO:0004252">
    <property type="term" value="F:serine-type endopeptidase activity"/>
    <property type="evidence" value="ECO:0007669"/>
    <property type="project" value="UniProtKB-UniRule"/>
</dbReference>
<organism evidence="16 17">
    <name type="scientific">Trapa incisa</name>
    <dbReference type="NCBI Taxonomy" id="236973"/>
    <lineage>
        <taxon>Eukaryota</taxon>
        <taxon>Viridiplantae</taxon>
        <taxon>Streptophyta</taxon>
        <taxon>Embryophyta</taxon>
        <taxon>Tracheophyta</taxon>
        <taxon>Spermatophyta</taxon>
        <taxon>Magnoliopsida</taxon>
        <taxon>eudicotyledons</taxon>
        <taxon>Gunneridae</taxon>
        <taxon>Pentapetalae</taxon>
        <taxon>rosids</taxon>
        <taxon>malvids</taxon>
        <taxon>Myrtales</taxon>
        <taxon>Lythraceae</taxon>
        <taxon>Trapa</taxon>
    </lineage>
</organism>
<feature type="domain" description="Peptidase S8/S53" evidence="12">
    <location>
        <begin position="138"/>
        <end position="591"/>
    </location>
</feature>
<dbReference type="Gene3D" id="3.40.50.200">
    <property type="entry name" value="Peptidase S8/S53 domain"/>
    <property type="match status" value="1"/>
</dbReference>
<evidence type="ECO:0000256" key="10">
    <source>
        <dbReference type="RuleBase" id="RU003355"/>
    </source>
</evidence>
<dbReference type="InterPro" id="IPR034197">
    <property type="entry name" value="Peptidases_S8_3"/>
</dbReference>
<evidence type="ECO:0000256" key="8">
    <source>
        <dbReference type="PIRSR" id="PIRSR615500-1"/>
    </source>
</evidence>
<dbReference type="InterPro" id="IPR010259">
    <property type="entry name" value="S8pro/Inhibitor_I9"/>
</dbReference>
<accession>A0AAN7JWN1</accession>
<feature type="domain" description="PA" evidence="13">
    <location>
        <begin position="375"/>
        <end position="462"/>
    </location>
</feature>
<keyword evidence="17" id="KW-1185">Reference proteome</keyword>
<keyword evidence="4 11" id="KW-0732">Signal</keyword>
<dbReference type="InterPro" id="IPR045051">
    <property type="entry name" value="SBT"/>
</dbReference>
<comment type="similarity">
    <text evidence="2 9 10">Belongs to the peptidase S8 family.</text>
</comment>
<protein>
    <recommendedName>
        <fullName evidence="18">Subtilisin-like protease SBT1.1</fullName>
    </recommendedName>
</protein>
<feature type="active site" description="Charge relay system" evidence="8 9">
    <location>
        <position position="547"/>
    </location>
</feature>
<dbReference type="Gene3D" id="3.30.70.80">
    <property type="entry name" value="Peptidase S8 propeptide/proteinase inhibitor I9"/>
    <property type="match status" value="1"/>
</dbReference>
<evidence type="ECO:0000256" key="6">
    <source>
        <dbReference type="ARBA" id="ARBA00022825"/>
    </source>
</evidence>
<dbReference type="InterPro" id="IPR037045">
    <property type="entry name" value="S8pro/Inhibitor_I9_sf"/>
</dbReference>
<dbReference type="InterPro" id="IPR036852">
    <property type="entry name" value="Peptidase_S8/S53_dom_sf"/>
</dbReference>
<dbReference type="FunFam" id="3.50.30.30:FF:000005">
    <property type="entry name" value="subtilisin-like protease SBT1.5"/>
    <property type="match status" value="1"/>
</dbReference>
<dbReference type="FunFam" id="2.60.40.2310:FF:000001">
    <property type="entry name" value="Subtilisin-like protease SBT1.5"/>
    <property type="match status" value="1"/>
</dbReference>
<evidence type="ECO:0000259" key="15">
    <source>
        <dbReference type="Pfam" id="PF17766"/>
    </source>
</evidence>
<dbReference type="PRINTS" id="PR00723">
    <property type="entry name" value="SUBTILISIN"/>
</dbReference>
<feature type="domain" description="Subtilisin-like protease fibronectin type-III" evidence="15">
    <location>
        <begin position="666"/>
        <end position="769"/>
    </location>
</feature>
<dbReference type="EMBL" id="JAXIOK010000016">
    <property type="protein sequence ID" value="KAK4752288.1"/>
    <property type="molecule type" value="Genomic_DNA"/>
</dbReference>
<feature type="domain" description="Inhibitor I9" evidence="14">
    <location>
        <begin position="27"/>
        <end position="114"/>
    </location>
</feature>
<evidence type="ECO:0000259" key="14">
    <source>
        <dbReference type="Pfam" id="PF05922"/>
    </source>
</evidence>